<dbReference type="Pfam" id="PF00892">
    <property type="entry name" value="EamA"/>
    <property type="match status" value="2"/>
</dbReference>
<keyword evidence="1" id="KW-0472">Membrane</keyword>
<feature type="transmembrane region" description="Helical" evidence="1">
    <location>
        <begin position="38"/>
        <end position="57"/>
    </location>
</feature>
<keyword evidence="1" id="KW-0812">Transmembrane</keyword>
<dbReference type="PANTHER" id="PTHR22911">
    <property type="entry name" value="ACYL-MALONYL CONDENSING ENZYME-RELATED"/>
    <property type="match status" value="1"/>
</dbReference>
<feature type="domain" description="EamA" evidence="2">
    <location>
        <begin position="7"/>
        <end position="142"/>
    </location>
</feature>
<dbReference type="Proteomes" id="UP000288293">
    <property type="component" value="Unassembled WGS sequence"/>
</dbReference>
<protein>
    <submittedName>
        <fullName evidence="3">EamA family transporter</fullName>
    </submittedName>
</protein>
<feature type="transmembrane region" description="Helical" evidence="1">
    <location>
        <begin position="228"/>
        <end position="250"/>
    </location>
</feature>
<dbReference type="PANTHER" id="PTHR22911:SF137">
    <property type="entry name" value="SOLUTE CARRIER FAMILY 35 MEMBER G2-RELATED"/>
    <property type="match status" value="1"/>
</dbReference>
<dbReference type="GO" id="GO:0016020">
    <property type="term" value="C:membrane"/>
    <property type="evidence" value="ECO:0007669"/>
    <property type="project" value="InterPro"/>
</dbReference>
<evidence type="ECO:0000256" key="1">
    <source>
        <dbReference type="SAM" id="Phobius"/>
    </source>
</evidence>
<feature type="transmembrane region" description="Helical" evidence="1">
    <location>
        <begin position="194"/>
        <end position="216"/>
    </location>
</feature>
<keyword evidence="4" id="KW-1185">Reference proteome</keyword>
<reference evidence="3 4" key="1">
    <citation type="journal article" date="2011" name="Front. Microbiol.">
        <title>Genomic signatures of strain selection and enhancement in Bacillus atrophaeus var. globigii, a historical biowarfare simulant.</title>
        <authorList>
            <person name="Gibbons H.S."/>
            <person name="Broomall S.M."/>
            <person name="McNew L.A."/>
            <person name="Daligault H."/>
            <person name="Chapman C."/>
            <person name="Bruce D."/>
            <person name="Karavis M."/>
            <person name="Krepps M."/>
            <person name="McGregor P.A."/>
            <person name="Hong C."/>
            <person name="Park K.H."/>
            <person name="Akmal A."/>
            <person name="Feldman A."/>
            <person name="Lin J.S."/>
            <person name="Chang W.E."/>
            <person name="Higgs B.W."/>
            <person name="Demirev P."/>
            <person name="Lindquist J."/>
            <person name="Liem A."/>
            <person name="Fochler E."/>
            <person name="Read T.D."/>
            <person name="Tapia R."/>
            <person name="Johnson S."/>
            <person name="Bishop-Lilly K.A."/>
            <person name="Detter C."/>
            <person name="Han C."/>
            <person name="Sozhamannan S."/>
            <person name="Rosenzweig C.N."/>
            <person name="Skowronski E.W."/>
        </authorList>
    </citation>
    <scope>NUCLEOTIDE SEQUENCE [LARGE SCALE GENOMIC DNA]</scope>
    <source>
        <strain evidence="3 4">MLST1</strain>
    </source>
</reference>
<evidence type="ECO:0000259" key="2">
    <source>
        <dbReference type="Pfam" id="PF00892"/>
    </source>
</evidence>
<organism evidence="3 4">
    <name type="scientific">Aliidiomarina minuta</name>
    <dbReference type="NCBI Taxonomy" id="880057"/>
    <lineage>
        <taxon>Bacteria</taxon>
        <taxon>Pseudomonadati</taxon>
        <taxon>Pseudomonadota</taxon>
        <taxon>Gammaproteobacteria</taxon>
        <taxon>Alteromonadales</taxon>
        <taxon>Idiomarinaceae</taxon>
        <taxon>Aliidiomarina</taxon>
    </lineage>
</organism>
<feature type="domain" description="EamA" evidence="2">
    <location>
        <begin position="159"/>
        <end position="299"/>
    </location>
</feature>
<accession>A0A432W6I6</accession>
<feature type="transmembrane region" description="Helical" evidence="1">
    <location>
        <begin position="69"/>
        <end position="90"/>
    </location>
</feature>
<comment type="caution">
    <text evidence="3">The sequence shown here is derived from an EMBL/GenBank/DDBJ whole genome shotgun (WGS) entry which is preliminary data.</text>
</comment>
<evidence type="ECO:0000313" key="3">
    <source>
        <dbReference type="EMBL" id="RUO25586.1"/>
    </source>
</evidence>
<feature type="transmembrane region" description="Helical" evidence="1">
    <location>
        <begin position="256"/>
        <end position="275"/>
    </location>
</feature>
<keyword evidence="1" id="KW-1133">Transmembrane helix</keyword>
<dbReference type="SUPFAM" id="SSF103481">
    <property type="entry name" value="Multidrug resistance efflux transporter EmrE"/>
    <property type="match status" value="2"/>
</dbReference>
<dbReference type="AlphaFoldDB" id="A0A432W6I6"/>
<dbReference type="EMBL" id="PIPL01000001">
    <property type="protein sequence ID" value="RUO25586.1"/>
    <property type="molecule type" value="Genomic_DNA"/>
</dbReference>
<feature type="transmembrane region" description="Helical" evidence="1">
    <location>
        <begin position="125"/>
        <end position="142"/>
    </location>
</feature>
<feature type="transmembrane region" description="Helical" evidence="1">
    <location>
        <begin position="6"/>
        <end position="26"/>
    </location>
</feature>
<sequence>MKMTLLIGQLAALSAALFWALATLLYNRSSLHLSAAQLNLVKGMVACPLLLISLLLFGHQLPLDPSSPALWLLLLSGVIGITIGDTCYFAALRRLGPWHTILLEYLAPPLAAVIAWVFLGEILTLLEIIAAFTVIAGVIFVLTEKRMTSVEVPGQLSRSGLAFAVTAAWCQASGLVMAFHALQSFEVNAMQAALIRLGGGTLALTAGLLIFAPRLFKSTWGQVRKTRVLPLMSAIFMGTFLAIWLQQIAIAYVTPGIAQTLLATAPLFMIAINMLYGRGVSARALTGTLLALLGIALLFLR</sequence>
<dbReference type="InterPro" id="IPR037185">
    <property type="entry name" value="EmrE-like"/>
</dbReference>
<name>A0A432W6I6_9GAMM</name>
<feature type="transmembrane region" description="Helical" evidence="1">
    <location>
        <begin position="102"/>
        <end position="119"/>
    </location>
</feature>
<dbReference type="InterPro" id="IPR000620">
    <property type="entry name" value="EamA_dom"/>
</dbReference>
<evidence type="ECO:0000313" key="4">
    <source>
        <dbReference type="Proteomes" id="UP000288293"/>
    </source>
</evidence>
<dbReference type="OrthoDB" id="6235706at2"/>
<gene>
    <name evidence="3" type="ORF">CWE09_02315</name>
</gene>
<proteinExistence type="predicted"/>
<feature type="transmembrane region" description="Helical" evidence="1">
    <location>
        <begin position="282"/>
        <end position="300"/>
    </location>
</feature>
<feature type="transmembrane region" description="Helical" evidence="1">
    <location>
        <begin position="162"/>
        <end position="182"/>
    </location>
</feature>